<dbReference type="InterPro" id="IPR043138">
    <property type="entry name" value="GGT_lsub"/>
</dbReference>
<evidence type="ECO:0000256" key="1">
    <source>
        <dbReference type="ARBA" id="ARBA00001049"/>
    </source>
</evidence>
<evidence type="ECO:0000256" key="8">
    <source>
        <dbReference type="ARBA" id="ARBA00047417"/>
    </source>
</evidence>
<evidence type="ECO:0000313" key="12">
    <source>
        <dbReference type="Proteomes" id="UP001172083"/>
    </source>
</evidence>
<comment type="caution">
    <text evidence="11">The sequence shown here is derived from an EMBL/GenBank/DDBJ whole genome shotgun (WGS) entry which is preliminary data.</text>
</comment>
<dbReference type="PANTHER" id="PTHR43199">
    <property type="entry name" value="GLUTATHIONE HYDROLASE"/>
    <property type="match status" value="1"/>
</dbReference>
<keyword evidence="4 9" id="KW-0808">Transferase</keyword>
<dbReference type="InterPro" id="IPR029055">
    <property type="entry name" value="Ntn_hydrolases_N"/>
</dbReference>
<evidence type="ECO:0000256" key="4">
    <source>
        <dbReference type="ARBA" id="ARBA00022679"/>
    </source>
</evidence>
<dbReference type="Gene3D" id="1.10.246.130">
    <property type="match status" value="1"/>
</dbReference>
<comment type="subunit">
    <text evidence="9">This enzyme consists of two polypeptide chains, which are synthesized in precursor form from a single polypeptide.</text>
</comment>
<keyword evidence="6 9" id="KW-0865">Zymogen</keyword>
<dbReference type="EC" id="3.4.19.13" evidence="9"/>
<dbReference type="Proteomes" id="UP001172083">
    <property type="component" value="Unassembled WGS sequence"/>
</dbReference>
<reference evidence="11" key="1">
    <citation type="submission" date="2023-06" db="EMBL/GenBank/DDBJ databases">
        <title>Genomic of Agaribacillus aureum.</title>
        <authorList>
            <person name="Wang G."/>
        </authorList>
    </citation>
    <scope>NUCLEOTIDE SEQUENCE</scope>
    <source>
        <strain evidence="11">BMA12</strain>
    </source>
</reference>
<accession>A0ABT8LID8</accession>
<dbReference type="PRINTS" id="PR01210">
    <property type="entry name" value="GGTRANSPTASE"/>
</dbReference>
<dbReference type="EMBL" id="JAUJEB010000010">
    <property type="protein sequence ID" value="MDN5216707.1"/>
    <property type="molecule type" value="Genomic_DNA"/>
</dbReference>
<keyword evidence="10" id="KW-0732">Signal</keyword>
<dbReference type="NCBIfam" id="TIGR00066">
    <property type="entry name" value="g_glut_trans"/>
    <property type="match status" value="1"/>
</dbReference>
<organism evidence="11 12">
    <name type="scientific">Agaribacillus aureus</name>
    <dbReference type="NCBI Taxonomy" id="3051825"/>
    <lineage>
        <taxon>Bacteria</taxon>
        <taxon>Pseudomonadati</taxon>
        <taxon>Bacteroidota</taxon>
        <taxon>Cytophagia</taxon>
        <taxon>Cytophagales</taxon>
        <taxon>Splendidivirgaceae</taxon>
        <taxon>Agaribacillus</taxon>
    </lineage>
</organism>
<dbReference type="SUPFAM" id="SSF56235">
    <property type="entry name" value="N-terminal nucleophile aminohydrolases (Ntn hydrolases)"/>
    <property type="match status" value="1"/>
</dbReference>
<dbReference type="InterPro" id="IPR000101">
    <property type="entry name" value="GGT_peptidase"/>
</dbReference>
<comment type="catalytic activity">
    <reaction evidence="2 9">
        <text>glutathione + H2O = L-cysteinylglycine + L-glutamate</text>
        <dbReference type="Rhea" id="RHEA:28807"/>
        <dbReference type="ChEBI" id="CHEBI:15377"/>
        <dbReference type="ChEBI" id="CHEBI:29985"/>
        <dbReference type="ChEBI" id="CHEBI:57925"/>
        <dbReference type="ChEBI" id="CHEBI:61694"/>
        <dbReference type="EC" id="3.4.19.13"/>
    </reaction>
</comment>
<dbReference type="InterPro" id="IPR055262">
    <property type="entry name" value="GGT_CS"/>
</dbReference>
<keyword evidence="5 9" id="KW-0378">Hydrolase</keyword>
<keyword evidence="9" id="KW-0317">Glutathione biosynthesis</keyword>
<evidence type="ECO:0000256" key="9">
    <source>
        <dbReference type="RuleBase" id="RU368036"/>
    </source>
</evidence>
<feature type="chain" id="PRO_5045644762" description="Glutathione hydrolase proenzyme" evidence="10">
    <location>
        <begin position="23"/>
        <end position="568"/>
    </location>
</feature>
<dbReference type="Gene3D" id="3.60.20.40">
    <property type="match status" value="1"/>
</dbReference>
<comment type="pathway">
    <text evidence="9">Sulfur metabolism; glutathione metabolism.</text>
</comment>
<comment type="catalytic activity">
    <reaction evidence="1 9">
        <text>an S-substituted glutathione + H2O = an S-substituted L-cysteinylglycine + L-glutamate</text>
        <dbReference type="Rhea" id="RHEA:59468"/>
        <dbReference type="ChEBI" id="CHEBI:15377"/>
        <dbReference type="ChEBI" id="CHEBI:29985"/>
        <dbReference type="ChEBI" id="CHEBI:90779"/>
        <dbReference type="ChEBI" id="CHEBI:143103"/>
        <dbReference type="EC" id="3.4.19.13"/>
    </reaction>
</comment>
<protein>
    <recommendedName>
        <fullName evidence="9">Glutathione hydrolase proenzyme</fullName>
        <ecNumber evidence="9">2.3.2.2</ecNumber>
        <ecNumber evidence="9">3.4.19.13</ecNumber>
    </recommendedName>
    <component>
        <recommendedName>
            <fullName evidence="9">Glutathione hydrolase large chain</fullName>
        </recommendedName>
    </component>
    <component>
        <recommendedName>
            <fullName evidence="9">Glutathione hydrolase small chain</fullName>
        </recommendedName>
    </component>
</protein>
<comment type="PTM">
    <text evidence="9">Cleaved by autocatalysis into a large and a small subunit.</text>
</comment>
<keyword evidence="12" id="KW-1185">Reference proteome</keyword>
<dbReference type="RefSeq" id="WP_346762045.1">
    <property type="nucleotide sequence ID" value="NZ_JAUJEB010000010.1"/>
</dbReference>
<evidence type="ECO:0000313" key="11">
    <source>
        <dbReference type="EMBL" id="MDN5216707.1"/>
    </source>
</evidence>
<dbReference type="PROSITE" id="PS00462">
    <property type="entry name" value="G_GLU_TRANSPEPTIDASE"/>
    <property type="match status" value="1"/>
</dbReference>
<feature type="signal peptide" evidence="10">
    <location>
        <begin position="1"/>
        <end position="22"/>
    </location>
</feature>
<dbReference type="GO" id="GO:0103068">
    <property type="term" value="F:leukotriene C4 gamma-glutamyl transferase activity"/>
    <property type="evidence" value="ECO:0007669"/>
    <property type="project" value="UniProtKB-EC"/>
</dbReference>
<evidence type="ECO:0000256" key="5">
    <source>
        <dbReference type="ARBA" id="ARBA00022801"/>
    </source>
</evidence>
<evidence type="ECO:0000256" key="3">
    <source>
        <dbReference type="ARBA" id="ARBA00009381"/>
    </source>
</evidence>
<dbReference type="PROSITE" id="PS51257">
    <property type="entry name" value="PROKAR_LIPOPROTEIN"/>
    <property type="match status" value="1"/>
</dbReference>
<gene>
    <name evidence="11" type="primary">ggt</name>
    <name evidence="11" type="ORF">QQ020_31850</name>
</gene>
<dbReference type="PANTHER" id="PTHR43199:SF1">
    <property type="entry name" value="GLUTATHIONE HYDROLASE PROENZYME"/>
    <property type="match status" value="1"/>
</dbReference>
<dbReference type="Pfam" id="PF01019">
    <property type="entry name" value="G_glu_transpept"/>
    <property type="match status" value="1"/>
</dbReference>
<evidence type="ECO:0000256" key="6">
    <source>
        <dbReference type="ARBA" id="ARBA00023145"/>
    </source>
</evidence>
<keyword evidence="7 9" id="KW-0012">Acyltransferase</keyword>
<dbReference type="InterPro" id="IPR051792">
    <property type="entry name" value="GGT_bact"/>
</dbReference>
<dbReference type="EC" id="2.3.2.2" evidence="9"/>
<dbReference type="InterPro" id="IPR043137">
    <property type="entry name" value="GGT_ssub_C"/>
</dbReference>
<evidence type="ECO:0000256" key="7">
    <source>
        <dbReference type="ARBA" id="ARBA00023315"/>
    </source>
</evidence>
<evidence type="ECO:0000256" key="2">
    <source>
        <dbReference type="ARBA" id="ARBA00001089"/>
    </source>
</evidence>
<evidence type="ECO:0000256" key="10">
    <source>
        <dbReference type="SAM" id="SignalP"/>
    </source>
</evidence>
<comment type="catalytic activity">
    <reaction evidence="8 9">
        <text>an N-terminal (5-L-glutamyl)-[peptide] + an alpha-amino acid = 5-L-glutamyl amino acid + an N-terminal L-alpha-aminoacyl-[peptide]</text>
        <dbReference type="Rhea" id="RHEA:23904"/>
        <dbReference type="Rhea" id="RHEA-COMP:9780"/>
        <dbReference type="Rhea" id="RHEA-COMP:9795"/>
        <dbReference type="ChEBI" id="CHEBI:77644"/>
        <dbReference type="ChEBI" id="CHEBI:78597"/>
        <dbReference type="ChEBI" id="CHEBI:78599"/>
        <dbReference type="ChEBI" id="CHEBI:78608"/>
        <dbReference type="EC" id="2.3.2.2"/>
    </reaction>
</comment>
<name>A0ABT8LID8_9BACT</name>
<comment type="similarity">
    <text evidence="3 9">Belongs to the gamma-glutamyltransferase family.</text>
</comment>
<dbReference type="GO" id="GO:0016787">
    <property type="term" value="F:hydrolase activity"/>
    <property type="evidence" value="ECO:0007669"/>
    <property type="project" value="UniProtKB-KW"/>
</dbReference>
<sequence>MKNIFPLSVILLLIFVSCDQTASLKVQVQKSGLVVDSAMVVSAHPLASEIGAKILKQGGNAVDAAIAVQFALAVVYPVAGNIGGGGFMVIRESYGKTATLDFREKAPAGSDRDMYLDENQEVIENLSLRGHLAPGVPGSVAGMAEAYEKFGTLPWEKLLDPAIDLAEKGFQLTAREAGALNGNQEAFRKYNTIVPEFVMNEKGWQEGDIIKYKDLAATLKLIKAKGKDGFYKGITAKNIVEEMKRGNGIISLEDLENYQATWRNPLMGQYKGYRIITMPPPSSGGVALLQLLKSIEPYAIGELGYGTAASIHLMTEAERRVYADRATHLGDPDFWDVPVDQLIDAAYNAERMADFHPDSATLSADISAGQAALAESTETTHFSIVDKYGNAVAVTTTLNGGFGSKVFVAGSGFLLNNEMDDFSIKPGVPNYYGLIGGEANAIAPGKRMLSSMTPTIVEKDGKLLMLVGTPGGSTIITSVFQTILNVIEYGMNMEQAVNAKRVHHQWKPDTLFVETNAVDSLTMLTLKSMGHQISDRGRIGRVDAILMRKDNRLEAGADERGDDTAAGF</sequence>
<proteinExistence type="inferred from homology"/>